<accession>A0A842HMA4</accession>
<evidence type="ECO:0000256" key="1">
    <source>
        <dbReference type="SAM" id="Phobius"/>
    </source>
</evidence>
<gene>
    <name evidence="2" type="ORF">GTU67_02960</name>
</gene>
<dbReference type="Proteomes" id="UP000545386">
    <property type="component" value="Unassembled WGS sequence"/>
</dbReference>
<protein>
    <submittedName>
        <fullName evidence="2">Uncharacterized protein</fullName>
    </submittedName>
</protein>
<keyword evidence="1" id="KW-1133">Transmembrane helix</keyword>
<name>A0A842HMA4_9BURK</name>
<dbReference type="AlphaFoldDB" id="A0A842HMA4"/>
<evidence type="ECO:0000313" key="2">
    <source>
        <dbReference type="EMBL" id="MBC2768872.1"/>
    </source>
</evidence>
<keyword evidence="3" id="KW-1185">Reference proteome</keyword>
<keyword evidence="1" id="KW-0812">Transmembrane</keyword>
<feature type="transmembrane region" description="Helical" evidence="1">
    <location>
        <begin position="27"/>
        <end position="45"/>
    </location>
</feature>
<sequence length="48" mass="5492">MSVFSRAVRKQGAYRGSAILLSGLDRLWRVALVVLALWALTGWAMQWW</sequence>
<organism evidence="2 3">
    <name type="scientific">Pusillimonas minor</name>
    <dbReference type="NCBI Taxonomy" id="2697024"/>
    <lineage>
        <taxon>Bacteria</taxon>
        <taxon>Pseudomonadati</taxon>
        <taxon>Pseudomonadota</taxon>
        <taxon>Betaproteobacteria</taxon>
        <taxon>Burkholderiales</taxon>
        <taxon>Alcaligenaceae</taxon>
        <taxon>Pusillimonas</taxon>
    </lineage>
</organism>
<keyword evidence="1" id="KW-0472">Membrane</keyword>
<proteinExistence type="predicted"/>
<reference evidence="2 3" key="1">
    <citation type="submission" date="2020-08" db="EMBL/GenBank/DDBJ databases">
        <title>Paraeoetvoesia sp. YC-7-48 draft genome sequence.</title>
        <authorList>
            <person name="Yao L."/>
        </authorList>
    </citation>
    <scope>NUCLEOTIDE SEQUENCE [LARGE SCALE GENOMIC DNA]</scope>
    <source>
        <strain evidence="3">YC-7-48</strain>
    </source>
</reference>
<evidence type="ECO:0000313" key="3">
    <source>
        <dbReference type="Proteomes" id="UP000545386"/>
    </source>
</evidence>
<dbReference type="EMBL" id="JACJUU010000002">
    <property type="protein sequence ID" value="MBC2768872.1"/>
    <property type="molecule type" value="Genomic_DNA"/>
</dbReference>
<comment type="caution">
    <text evidence="2">The sequence shown here is derived from an EMBL/GenBank/DDBJ whole genome shotgun (WGS) entry which is preliminary data.</text>
</comment>
<dbReference type="RefSeq" id="WP_185778688.1">
    <property type="nucleotide sequence ID" value="NZ_JACJUU010000002.1"/>
</dbReference>